<comment type="caution">
    <text evidence="9">The sequence shown here is derived from an EMBL/GenBank/DDBJ whole genome shotgun (WGS) entry which is preliminary data.</text>
</comment>
<keyword evidence="5" id="KW-0539">Nucleus</keyword>
<dbReference type="PANTHER" id="PTHR12748">
    <property type="entry name" value="ORIGIN RECOGNITION COMPLEX SUBUNIT 3"/>
    <property type="match status" value="1"/>
</dbReference>
<evidence type="ECO:0000256" key="3">
    <source>
        <dbReference type="ARBA" id="ARBA00022705"/>
    </source>
</evidence>
<evidence type="ECO:0000256" key="6">
    <source>
        <dbReference type="SAM" id="MobiDB-lite"/>
    </source>
</evidence>
<feature type="domain" description="Origin recognition complex subunit 3 N-terminal" evidence="7">
    <location>
        <begin position="23"/>
        <end position="343"/>
    </location>
</feature>
<dbReference type="CDD" id="cd20704">
    <property type="entry name" value="Orc3"/>
    <property type="match status" value="1"/>
</dbReference>
<dbReference type="Pfam" id="PF18137">
    <property type="entry name" value="WHD_ORC"/>
    <property type="match status" value="1"/>
</dbReference>
<dbReference type="Proteomes" id="UP001345013">
    <property type="component" value="Unassembled WGS sequence"/>
</dbReference>
<dbReference type="InterPro" id="IPR020795">
    <property type="entry name" value="ORC3"/>
</dbReference>
<evidence type="ECO:0000256" key="2">
    <source>
        <dbReference type="ARBA" id="ARBA00010977"/>
    </source>
</evidence>
<feature type="region of interest" description="Disordered" evidence="6">
    <location>
        <begin position="530"/>
        <end position="558"/>
    </location>
</feature>
<reference evidence="9 10" key="1">
    <citation type="submission" date="2023-08" db="EMBL/GenBank/DDBJ databases">
        <title>Black Yeasts Isolated from many extreme environments.</title>
        <authorList>
            <person name="Coleine C."/>
            <person name="Stajich J.E."/>
            <person name="Selbmann L."/>
        </authorList>
    </citation>
    <scope>NUCLEOTIDE SEQUENCE [LARGE SCALE GENOMIC DNA]</scope>
    <source>
        <strain evidence="9 10">CCFEE 5885</strain>
    </source>
</reference>
<evidence type="ECO:0000259" key="8">
    <source>
        <dbReference type="Pfam" id="PF18137"/>
    </source>
</evidence>
<feature type="region of interest" description="Disordered" evidence="6">
    <location>
        <begin position="629"/>
        <end position="657"/>
    </location>
</feature>
<feature type="domain" description="Origin recognition complex subunit 3 winged helix C-terminal" evidence="8">
    <location>
        <begin position="611"/>
        <end position="728"/>
    </location>
</feature>
<organism evidence="9 10">
    <name type="scientific">Lithohypha guttulata</name>
    <dbReference type="NCBI Taxonomy" id="1690604"/>
    <lineage>
        <taxon>Eukaryota</taxon>
        <taxon>Fungi</taxon>
        <taxon>Dikarya</taxon>
        <taxon>Ascomycota</taxon>
        <taxon>Pezizomycotina</taxon>
        <taxon>Eurotiomycetes</taxon>
        <taxon>Chaetothyriomycetidae</taxon>
        <taxon>Chaetothyriales</taxon>
        <taxon>Trichomeriaceae</taxon>
        <taxon>Lithohypha</taxon>
    </lineage>
</organism>
<comment type="similarity">
    <text evidence="2">Belongs to the ORC3 family.</text>
</comment>
<dbReference type="InterPro" id="IPR040855">
    <property type="entry name" value="ORC_WH_C"/>
</dbReference>
<dbReference type="EMBL" id="JAVRRG010000090">
    <property type="protein sequence ID" value="KAK5087421.1"/>
    <property type="molecule type" value="Genomic_DNA"/>
</dbReference>
<name>A0ABR0K5J6_9EURO</name>
<sequence length="759" mass="84738">MDDIDLEENTEEQFVEDSSYQACFIFRAGGTRKVGKERPAKKRRLNGTALASQSFPKLSQHGDSDGLAQRRWELFDHLWRSHKSDAAQDEVDEDSLTQLTSFLVDASNASQRQKLSTALLLTGLDIANYESVLRRFSTESPRLGKSVLIDLQTRMCPNLQTALKNLIKGVIVGHSGVDVYNDYLARHKRLLPLNFDLELLEQFLSDHPISQVTVSLSDAETFDSHVMNELVHTLCLWQDRIPFTLMLGITSTRELFEHRISKSCLKRMEARTFNFAPRSHLISDLLSGEQGSEEPAPQIFLDSTVMSVLSDVNQMHGKSAQSLNSMKQYLYMSHFFANPVASLAQTDITSLDGEDQKHLARAVRNTDSFKVFCENLLAEKDQTSNARVRRLLNDDRALLQEVKDRVQEGQTACDASRRVIRSFAGLCCALLREDLRRPNFKLEIEIQLSRAMYDLTNTEAYDEAVGRIQDLLPTTLLQILKGLPAEIGSTLNLSEVVNALQSQLHHELIPNGSTSHDTSALVADANGDGVSALAPPTPSKRGKTARLRTSTSQVAKKGTTIDSPAKADLLVVLKHKLQTSSLDVSSLLLHEAYLLSSRTTRFKPSFEPHPRAAIERALLRHSDYLGWHRGRENSESDGSDTEDDHERSTQQSNTMPPASTLFTLLQEAPTIINVRDLFDAFRSRLEPAKEMNGAAHDENDEADLKADMTQFYRALAELKMMGLVKSSTGTQVKRATRGRNAKSGTQDIDFVAKTSWAGL</sequence>
<evidence type="ECO:0000256" key="4">
    <source>
        <dbReference type="ARBA" id="ARBA00023125"/>
    </source>
</evidence>
<evidence type="ECO:0000256" key="5">
    <source>
        <dbReference type="ARBA" id="ARBA00023242"/>
    </source>
</evidence>
<evidence type="ECO:0000313" key="9">
    <source>
        <dbReference type="EMBL" id="KAK5087421.1"/>
    </source>
</evidence>
<keyword evidence="3" id="KW-0235">DNA replication</keyword>
<keyword evidence="10" id="KW-1185">Reference proteome</keyword>
<dbReference type="InterPro" id="IPR045667">
    <property type="entry name" value="ORC3_N"/>
</dbReference>
<evidence type="ECO:0000313" key="10">
    <source>
        <dbReference type="Proteomes" id="UP001345013"/>
    </source>
</evidence>
<proteinExistence type="inferred from homology"/>
<accession>A0ABR0K5J6</accession>
<dbReference type="Pfam" id="PF07034">
    <property type="entry name" value="ORC3_N"/>
    <property type="match status" value="1"/>
</dbReference>
<comment type="subcellular location">
    <subcellularLocation>
        <location evidence="1">Nucleus</location>
    </subcellularLocation>
</comment>
<keyword evidence="4" id="KW-0238">DNA-binding</keyword>
<evidence type="ECO:0000256" key="1">
    <source>
        <dbReference type="ARBA" id="ARBA00004123"/>
    </source>
</evidence>
<dbReference type="PANTHER" id="PTHR12748:SF0">
    <property type="entry name" value="ORIGIN RECOGNITION COMPLEX SUBUNIT 3"/>
    <property type="match status" value="1"/>
</dbReference>
<gene>
    <name evidence="9" type="primary">ORC3</name>
    <name evidence="9" type="ORF">LTR24_006690</name>
</gene>
<evidence type="ECO:0000259" key="7">
    <source>
        <dbReference type="Pfam" id="PF07034"/>
    </source>
</evidence>
<protein>
    <submittedName>
        <fullName evidence="9">Origin recognition complex subunit 3</fullName>
    </submittedName>
</protein>